<accession>A0A0E0LPE1</accession>
<evidence type="ECO:0000256" key="3">
    <source>
        <dbReference type="ARBA" id="ARBA00022884"/>
    </source>
</evidence>
<dbReference type="CDD" id="cd12263">
    <property type="entry name" value="RRM_ABT1_like"/>
    <property type="match status" value="1"/>
</dbReference>
<dbReference type="PROSITE" id="PS50102">
    <property type="entry name" value="RRM"/>
    <property type="match status" value="1"/>
</dbReference>
<evidence type="ECO:0000313" key="9">
    <source>
        <dbReference type="Proteomes" id="UP000026962"/>
    </source>
</evidence>
<evidence type="ECO:0000256" key="5">
    <source>
        <dbReference type="PROSITE-ProRule" id="PRU00176"/>
    </source>
</evidence>
<name>A0A0E0LPE1_ORYPU</name>
<dbReference type="eggNOG" id="KOG3152">
    <property type="taxonomic scope" value="Eukaryota"/>
</dbReference>
<protein>
    <recommendedName>
        <fullName evidence="7">RRM domain-containing protein</fullName>
    </recommendedName>
</protein>
<dbReference type="GO" id="GO:0000447">
    <property type="term" value="P:endonucleolytic cleavage in ITS1 to separate SSU-rRNA from 5.8S rRNA and LSU-rRNA from tricistronic rRNA transcript (SSU-rRNA, 5.8S rRNA, LSU-rRNA)"/>
    <property type="evidence" value="ECO:0007669"/>
    <property type="project" value="TreeGrafter"/>
</dbReference>
<dbReference type="InterPro" id="IPR000504">
    <property type="entry name" value="RRM_dom"/>
</dbReference>
<feature type="domain" description="RRM" evidence="7">
    <location>
        <begin position="104"/>
        <end position="182"/>
    </location>
</feature>
<keyword evidence="3 5" id="KW-0694">RNA-binding</keyword>
<evidence type="ECO:0000259" key="7">
    <source>
        <dbReference type="PROSITE" id="PS50102"/>
    </source>
</evidence>
<keyword evidence="9" id="KW-1185">Reference proteome</keyword>
<dbReference type="GO" id="GO:0003723">
    <property type="term" value="F:RNA binding"/>
    <property type="evidence" value="ECO:0007669"/>
    <property type="project" value="UniProtKB-UniRule"/>
</dbReference>
<dbReference type="InterPro" id="IPR039119">
    <property type="entry name" value="ABT1/Esf2"/>
</dbReference>
<dbReference type="GO" id="GO:0005730">
    <property type="term" value="C:nucleolus"/>
    <property type="evidence" value="ECO:0007669"/>
    <property type="project" value="UniProtKB-SubCell"/>
</dbReference>
<proteinExistence type="inferred from homology"/>
<dbReference type="Pfam" id="PF00076">
    <property type="entry name" value="RRM_1"/>
    <property type="match status" value="1"/>
</dbReference>
<dbReference type="Gramene" id="OPUNC07G23750.2">
    <property type="protein sequence ID" value="OPUNC07G23750.2"/>
    <property type="gene ID" value="OPUNC07G23750"/>
</dbReference>
<dbReference type="Gene3D" id="3.30.70.330">
    <property type="match status" value="1"/>
</dbReference>
<evidence type="ECO:0000256" key="2">
    <source>
        <dbReference type="ARBA" id="ARBA00005819"/>
    </source>
</evidence>
<evidence type="ECO:0000256" key="1">
    <source>
        <dbReference type="ARBA" id="ARBA00004604"/>
    </source>
</evidence>
<reference evidence="8" key="2">
    <citation type="submission" date="2018-05" db="EMBL/GenBank/DDBJ databases">
        <title>OpunRS2 (Oryza punctata Reference Sequence Version 2).</title>
        <authorList>
            <person name="Zhang J."/>
            <person name="Kudrna D."/>
            <person name="Lee S."/>
            <person name="Talag J."/>
            <person name="Welchert J."/>
            <person name="Wing R.A."/>
        </authorList>
    </citation>
    <scope>NUCLEOTIDE SEQUENCE [LARGE SCALE GENOMIC DNA]</scope>
</reference>
<dbReference type="AlphaFoldDB" id="A0A0E0LPE1"/>
<evidence type="ECO:0000313" key="8">
    <source>
        <dbReference type="EnsemblPlants" id="OPUNC07G23750.2"/>
    </source>
</evidence>
<evidence type="ECO:0000256" key="6">
    <source>
        <dbReference type="SAM" id="MobiDB-lite"/>
    </source>
</evidence>
<dbReference type="InterPro" id="IPR034353">
    <property type="entry name" value="ABT1/ESF2_RRM"/>
</dbReference>
<dbReference type="FunFam" id="3.30.70.330:FF:000534">
    <property type="entry name" value="Pre-rRNA-processing protein ESF2"/>
    <property type="match status" value="1"/>
</dbReference>
<feature type="compositionally biased region" description="Basic and acidic residues" evidence="6">
    <location>
        <begin position="285"/>
        <end position="300"/>
    </location>
</feature>
<dbReference type="Proteomes" id="UP000026962">
    <property type="component" value="Chromosome 7"/>
</dbReference>
<comment type="subcellular location">
    <subcellularLocation>
        <location evidence="1">Nucleus</location>
        <location evidence="1">Nucleolus</location>
    </subcellularLocation>
</comment>
<keyword evidence="4" id="KW-0539">Nucleus</keyword>
<organism evidence="8">
    <name type="scientific">Oryza punctata</name>
    <name type="common">Red rice</name>
    <dbReference type="NCBI Taxonomy" id="4537"/>
    <lineage>
        <taxon>Eukaryota</taxon>
        <taxon>Viridiplantae</taxon>
        <taxon>Streptophyta</taxon>
        <taxon>Embryophyta</taxon>
        <taxon>Tracheophyta</taxon>
        <taxon>Spermatophyta</taxon>
        <taxon>Magnoliopsida</taxon>
        <taxon>Liliopsida</taxon>
        <taxon>Poales</taxon>
        <taxon>Poaceae</taxon>
        <taxon>BOP clade</taxon>
        <taxon>Oryzoideae</taxon>
        <taxon>Oryzeae</taxon>
        <taxon>Oryzinae</taxon>
        <taxon>Oryza</taxon>
    </lineage>
</organism>
<feature type="compositionally biased region" description="Acidic residues" evidence="6">
    <location>
        <begin position="63"/>
        <end position="86"/>
    </location>
</feature>
<dbReference type="EnsemblPlants" id="OPUNC07G23750.2">
    <property type="protein sequence ID" value="OPUNC07G23750.2"/>
    <property type="gene ID" value="OPUNC07G23750"/>
</dbReference>
<reference evidence="8" key="1">
    <citation type="submission" date="2015-04" db="UniProtKB">
        <authorList>
            <consortium name="EnsemblPlants"/>
        </authorList>
    </citation>
    <scope>IDENTIFICATION</scope>
</reference>
<dbReference type="InterPro" id="IPR035979">
    <property type="entry name" value="RBD_domain_sf"/>
</dbReference>
<dbReference type="STRING" id="4537.A0A0E0LPE1"/>
<dbReference type="PANTHER" id="PTHR12311:SF7">
    <property type="entry name" value="ACTIVATOR OF BASAL TRANSCRIPTION 1"/>
    <property type="match status" value="1"/>
</dbReference>
<sequence length="332" mass="38232">MGHSFALKALLPNVHTLRRHYTRTPPSLRSPPAIDTGRLQARLEFARLEFVSMAGSSESDYYSSEEEEEEMRWDEDGLGSEGEEDAEAARERALKRLDGLGKRGVCYLSRVPPNMNPSHVRQMLSKYGEVQRIYLVPEGQGHRKHTNVRAKAYTEGWIEFSKKSIAKRVANLLNGEQIGGKKRSPFYYDIWNIKYLKKFKWDDLVGEIGTWKVKIERLMQFLLNDGAYSKLSNPLNNVAEKTHIREQKLNLEIAAAKKQRDHYLSNVEKSRTLKHIQERRKKKQKTEGTEFNEVREEKSARRIQQKKPVEETGAKIKPKLPKDILAGVFGGP</sequence>
<dbReference type="GO" id="GO:0034462">
    <property type="term" value="P:small-subunit processome assembly"/>
    <property type="evidence" value="ECO:0007669"/>
    <property type="project" value="TreeGrafter"/>
</dbReference>
<dbReference type="GO" id="GO:0000472">
    <property type="term" value="P:endonucleolytic cleavage to generate mature 5'-end of SSU-rRNA from (SSU-rRNA, 5.8S rRNA, LSU-rRNA)"/>
    <property type="evidence" value="ECO:0007669"/>
    <property type="project" value="TreeGrafter"/>
</dbReference>
<dbReference type="OMA" id="EMADKTH"/>
<feature type="region of interest" description="Disordered" evidence="6">
    <location>
        <begin position="275"/>
        <end position="317"/>
    </location>
</feature>
<dbReference type="PANTHER" id="PTHR12311">
    <property type="entry name" value="ACTIVATOR OF BASAL TRANSCRIPTION 1"/>
    <property type="match status" value="1"/>
</dbReference>
<dbReference type="SUPFAM" id="SSF54928">
    <property type="entry name" value="RNA-binding domain, RBD"/>
    <property type="match status" value="1"/>
</dbReference>
<feature type="region of interest" description="Disordered" evidence="6">
    <location>
        <begin position="58"/>
        <end position="89"/>
    </location>
</feature>
<dbReference type="InterPro" id="IPR012677">
    <property type="entry name" value="Nucleotide-bd_a/b_plait_sf"/>
</dbReference>
<comment type="similarity">
    <text evidence="2">Belongs to the ESF2/ABP1 family.</text>
</comment>
<dbReference type="GO" id="GO:0000480">
    <property type="term" value="P:endonucleolytic cleavage in 5'-ETS of tricistronic rRNA transcript (SSU-rRNA, 5.8S rRNA, LSU-rRNA)"/>
    <property type="evidence" value="ECO:0007669"/>
    <property type="project" value="TreeGrafter"/>
</dbReference>
<evidence type="ECO:0000256" key="4">
    <source>
        <dbReference type="ARBA" id="ARBA00023242"/>
    </source>
</evidence>
<feature type="compositionally biased region" description="Basic residues" evidence="6">
    <location>
        <begin position="275"/>
        <end position="284"/>
    </location>
</feature>